<gene>
    <name evidence="1" type="ORF">CQ006_27855</name>
</gene>
<dbReference type="EMBL" id="PCQE01000111">
    <property type="protein sequence ID" value="PRB87261.1"/>
    <property type="molecule type" value="Genomic_DNA"/>
</dbReference>
<name>A0A2S9D3G7_PSECE</name>
<dbReference type="AlphaFoldDB" id="A0A2S9D3G7"/>
<feature type="non-terminal residue" evidence="1">
    <location>
        <position position="69"/>
    </location>
</feature>
<protein>
    <submittedName>
        <fullName evidence="1">Uncharacterized protein</fullName>
    </submittedName>
</protein>
<evidence type="ECO:0000313" key="1">
    <source>
        <dbReference type="EMBL" id="PRB87261.1"/>
    </source>
</evidence>
<evidence type="ECO:0000313" key="2">
    <source>
        <dbReference type="Proteomes" id="UP000239458"/>
    </source>
</evidence>
<organism evidence="1 2">
    <name type="scientific">Pseudomonas cedrina</name>
    <dbReference type="NCBI Taxonomy" id="651740"/>
    <lineage>
        <taxon>Bacteria</taxon>
        <taxon>Pseudomonadati</taxon>
        <taxon>Pseudomonadota</taxon>
        <taxon>Gammaproteobacteria</taxon>
        <taxon>Pseudomonadales</taxon>
        <taxon>Pseudomonadaceae</taxon>
        <taxon>Pseudomonas</taxon>
    </lineage>
</organism>
<sequence length="69" mass="7251">MPNLVVYAQDLPPVGAGLPAKNSQAPHLFSKHALSLTTFASKLAPMYGLALHCQPAFQTLVPGCIYVSG</sequence>
<accession>A0A2S9D3G7</accession>
<comment type="caution">
    <text evidence="1">The sequence shown here is derived from an EMBL/GenBank/DDBJ whole genome shotgun (WGS) entry which is preliminary data.</text>
</comment>
<reference evidence="1 2" key="1">
    <citation type="submission" date="2017-09" db="EMBL/GenBank/DDBJ databases">
        <title>Genomic, metabolic, and phenotypic characteristics of bacterial isolates from the natural microbiome of the model nematode Caenorhabditis elegans.</title>
        <authorList>
            <person name="Zimmermann J."/>
            <person name="Obeng N."/>
            <person name="Yang W."/>
            <person name="Obeng O."/>
            <person name="Kissoyan K."/>
            <person name="Pees B."/>
            <person name="Dirksen P."/>
            <person name="Hoppner M."/>
            <person name="Franke A."/>
            <person name="Rosenstiel P."/>
            <person name="Leippe M."/>
            <person name="Dierking K."/>
            <person name="Kaleta C."/>
            <person name="Schulenburg H."/>
        </authorList>
    </citation>
    <scope>NUCLEOTIDE SEQUENCE [LARGE SCALE GENOMIC DNA]</scope>
    <source>
        <strain evidence="1 2">MYb184</strain>
    </source>
</reference>
<proteinExistence type="predicted"/>
<dbReference type="Proteomes" id="UP000239458">
    <property type="component" value="Unassembled WGS sequence"/>
</dbReference>